<protein>
    <submittedName>
        <fullName evidence="1">Uncharacterized protein</fullName>
    </submittedName>
</protein>
<dbReference type="Proteomes" id="UP001174936">
    <property type="component" value="Unassembled WGS sequence"/>
</dbReference>
<evidence type="ECO:0000313" key="2">
    <source>
        <dbReference type="Proteomes" id="UP001174936"/>
    </source>
</evidence>
<organism evidence="1 2">
    <name type="scientific">Cercophora newfieldiana</name>
    <dbReference type="NCBI Taxonomy" id="92897"/>
    <lineage>
        <taxon>Eukaryota</taxon>
        <taxon>Fungi</taxon>
        <taxon>Dikarya</taxon>
        <taxon>Ascomycota</taxon>
        <taxon>Pezizomycotina</taxon>
        <taxon>Sordariomycetes</taxon>
        <taxon>Sordariomycetidae</taxon>
        <taxon>Sordariales</taxon>
        <taxon>Lasiosphaeriaceae</taxon>
        <taxon>Cercophora</taxon>
    </lineage>
</organism>
<dbReference type="EMBL" id="JAULSV010000007">
    <property type="protein sequence ID" value="KAK0639493.1"/>
    <property type="molecule type" value="Genomic_DNA"/>
</dbReference>
<name>A0AA39XSM5_9PEZI</name>
<gene>
    <name evidence="1" type="ORF">B0T16DRAFT_423274</name>
</gene>
<evidence type="ECO:0000313" key="1">
    <source>
        <dbReference type="EMBL" id="KAK0639493.1"/>
    </source>
</evidence>
<keyword evidence="2" id="KW-1185">Reference proteome</keyword>
<accession>A0AA39XSM5</accession>
<comment type="caution">
    <text evidence="1">The sequence shown here is derived from an EMBL/GenBank/DDBJ whole genome shotgun (WGS) entry which is preliminary data.</text>
</comment>
<sequence>MSVFSHCSSADFPAHCRSPAFSSAKCHLAHGFRCAVSDDMHKIASGDMGIGSRPFDRRGLTRKPSATCLGAPRGKSYLNVRVSLRTN</sequence>
<reference evidence="1" key="1">
    <citation type="submission" date="2023-06" db="EMBL/GenBank/DDBJ databases">
        <title>Genome-scale phylogeny and comparative genomics of the fungal order Sordariales.</title>
        <authorList>
            <consortium name="Lawrence Berkeley National Laboratory"/>
            <person name="Hensen N."/>
            <person name="Bonometti L."/>
            <person name="Westerberg I."/>
            <person name="Brannstrom I.O."/>
            <person name="Guillou S."/>
            <person name="Cros-Aarteil S."/>
            <person name="Calhoun S."/>
            <person name="Haridas S."/>
            <person name="Kuo A."/>
            <person name="Mondo S."/>
            <person name="Pangilinan J."/>
            <person name="Riley R."/>
            <person name="Labutti K."/>
            <person name="Andreopoulos B."/>
            <person name="Lipzen A."/>
            <person name="Chen C."/>
            <person name="Yanf M."/>
            <person name="Daum C."/>
            <person name="Ng V."/>
            <person name="Clum A."/>
            <person name="Steindorff A."/>
            <person name="Ohm R."/>
            <person name="Martin F."/>
            <person name="Silar P."/>
            <person name="Natvig D."/>
            <person name="Lalanne C."/>
            <person name="Gautier V."/>
            <person name="Ament-Velasquez S.L."/>
            <person name="Kruys A."/>
            <person name="Hutchinson M.I."/>
            <person name="Powell A.J."/>
            <person name="Barry K."/>
            <person name="Miller A.N."/>
            <person name="Grigoriev I.V."/>
            <person name="Debuchy R."/>
            <person name="Gladieux P."/>
            <person name="Thoren M.H."/>
            <person name="Johannesson H."/>
        </authorList>
    </citation>
    <scope>NUCLEOTIDE SEQUENCE</scope>
    <source>
        <strain evidence="1">SMH2532-1</strain>
    </source>
</reference>
<proteinExistence type="predicted"/>
<dbReference type="AlphaFoldDB" id="A0AA39XSM5"/>